<dbReference type="GO" id="GO:0006508">
    <property type="term" value="P:proteolysis"/>
    <property type="evidence" value="ECO:0007669"/>
    <property type="project" value="UniProtKB-KW"/>
</dbReference>
<evidence type="ECO:0000256" key="2">
    <source>
        <dbReference type="ARBA" id="ARBA00022723"/>
    </source>
</evidence>
<keyword evidence="10" id="KW-1185">Reference proteome</keyword>
<dbReference type="Proteomes" id="UP000257144">
    <property type="component" value="Unassembled WGS sequence"/>
</dbReference>
<feature type="domain" description="Oligopeptidase F N-terminal" evidence="8">
    <location>
        <begin position="123"/>
        <end position="191"/>
    </location>
</feature>
<sequence length="618" mass="70689">MYFILKGVFRVSVITRKDVPVEETWDLTPIFARDEEWEKAYIQVGEDLEGMLQEKITLDNAKTTLALLQQYDALMERFSRVSSYAFYKYSEDGTDPENQRRLGRTQSLGKKSYSLSTVVVNQFLQLPKAALQTYLEEEGGLHTYHRFLEKIDNLREHSLKPEMEDLLSTLGRTLNASNSTYLTITASDLKFDPVEDKDGKDVPVSLFMYMTQVETSPDTVLRRNAYKSLSNGLKNYQHGLAHTLTNEIHKNVAIAKLRQYPTTMDYLLHYDSPADNNFYSGDGIPRHYFEDVLDTFQQELAPHMQRYARLRKRQLGLDKLLFSDVKAPLDPDFDPPISYEEAGEIIVEAVGVLGPEYQEQMRKVFTDRWVYRGDNVGRRMIAFGGGVHGVHGYSFYPWGGNLFDVILLGHELGHAIHLTLAAQNQKFINNGGSLLFVEAPSTLVEHLIVQYLRENRDDPRLHRWLNMYLMMSYHHNCVTHILEAELLRRLYKMADQEIPLTTSVISDTKGAILSEFWGDTVEIDEGAKLTWMRQPHYYMGLYPFTYSIGTSASTVVANRIKEEGISVGEQWTEVLKRGGTLGGFDLYKMAGLDMSTTDVIKQAISHIGTIVDELEKSF</sequence>
<keyword evidence="1 6" id="KW-0645">Protease</keyword>
<evidence type="ECO:0000313" key="9">
    <source>
        <dbReference type="EMBL" id="RDU38083.1"/>
    </source>
</evidence>
<dbReference type="GO" id="GO:0004222">
    <property type="term" value="F:metalloendopeptidase activity"/>
    <property type="evidence" value="ECO:0007669"/>
    <property type="project" value="InterPro"/>
</dbReference>
<dbReference type="EMBL" id="QNQT01000001">
    <property type="protein sequence ID" value="RDU38083.1"/>
    <property type="molecule type" value="Genomic_DNA"/>
</dbReference>
<comment type="similarity">
    <text evidence="6">Belongs to the peptidase M3 family.</text>
</comment>
<evidence type="ECO:0000256" key="1">
    <source>
        <dbReference type="ARBA" id="ARBA00022670"/>
    </source>
</evidence>
<dbReference type="InterPro" id="IPR013647">
    <property type="entry name" value="OligopepF_N_dom"/>
</dbReference>
<dbReference type="OrthoDB" id="9766487at2"/>
<keyword evidence="3 6" id="KW-0378">Hydrolase</keyword>
<accession>A0A3D8GUD8</accession>
<feature type="domain" description="Peptidase M3A/M3B catalytic" evidence="7">
    <location>
        <begin position="215"/>
        <end position="604"/>
    </location>
</feature>
<dbReference type="SUPFAM" id="SSF55486">
    <property type="entry name" value="Metalloproteases ('zincins'), catalytic domain"/>
    <property type="match status" value="1"/>
</dbReference>
<comment type="caution">
    <text evidence="9">The sequence shown here is derived from an EMBL/GenBank/DDBJ whole genome shotgun (WGS) entry which is preliminary data.</text>
</comment>
<keyword evidence="4 6" id="KW-0862">Zinc</keyword>
<evidence type="ECO:0000313" key="10">
    <source>
        <dbReference type="Proteomes" id="UP000257144"/>
    </source>
</evidence>
<dbReference type="InterPro" id="IPR042088">
    <property type="entry name" value="OligoPept_F_C"/>
</dbReference>
<dbReference type="Gene3D" id="1.20.140.70">
    <property type="entry name" value="Oligopeptidase f, N-terminal domain"/>
    <property type="match status" value="1"/>
</dbReference>
<evidence type="ECO:0000256" key="4">
    <source>
        <dbReference type="ARBA" id="ARBA00022833"/>
    </source>
</evidence>
<dbReference type="Gene3D" id="1.10.287.830">
    <property type="entry name" value="putative peptidase helix hairpin domain like"/>
    <property type="match status" value="1"/>
</dbReference>
<evidence type="ECO:0000259" key="8">
    <source>
        <dbReference type="Pfam" id="PF08439"/>
    </source>
</evidence>
<comment type="cofactor">
    <cofactor evidence="6">
        <name>Zn(2+)</name>
        <dbReference type="ChEBI" id="CHEBI:29105"/>
    </cofactor>
    <text evidence="6">Binds 1 zinc ion.</text>
</comment>
<evidence type="ECO:0000259" key="7">
    <source>
        <dbReference type="Pfam" id="PF01432"/>
    </source>
</evidence>
<name>A0A3D8GUD8_9BACI</name>
<dbReference type="GO" id="GO:0046872">
    <property type="term" value="F:metal ion binding"/>
    <property type="evidence" value="ECO:0007669"/>
    <property type="project" value="UniProtKB-UniRule"/>
</dbReference>
<gene>
    <name evidence="9" type="ORF">DRW41_00460</name>
</gene>
<keyword evidence="5 6" id="KW-0482">Metalloprotease</keyword>
<dbReference type="Pfam" id="PF08439">
    <property type="entry name" value="Peptidase_M3_N"/>
    <property type="match status" value="1"/>
</dbReference>
<evidence type="ECO:0000256" key="3">
    <source>
        <dbReference type="ARBA" id="ARBA00022801"/>
    </source>
</evidence>
<reference evidence="9 10" key="1">
    <citation type="submission" date="2018-07" db="EMBL/GenBank/DDBJ databases">
        <title>Bacillus sp. YLB-04 draft genome sequence.</title>
        <authorList>
            <person name="Yu L."/>
            <person name="Tang X."/>
        </authorList>
    </citation>
    <scope>NUCLEOTIDE SEQUENCE [LARGE SCALE GENOMIC DNA]</scope>
    <source>
        <strain evidence="9 10">YLB-04</strain>
    </source>
</reference>
<organism evidence="9 10">
    <name type="scientific">Neobacillus piezotolerans</name>
    <dbReference type="NCBI Taxonomy" id="2259171"/>
    <lineage>
        <taxon>Bacteria</taxon>
        <taxon>Bacillati</taxon>
        <taxon>Bacillota</taxon>
        <taxon>Bacilli</taxon>
        <taxon>Bacillales</taxon>
        <taxon>Bacillaceae</taxon>
        <taxon>Neobacillus</taxon>
    </lineage>
</organism>
<proteinExistence type="inferred from homology"/>
<dbReference type="InterPro" id="IPR001567">
    <property type="entry name" value="Pept_M3A_M3B_dom"/>
</dbReference>
<dbReference type="AlphaFoldDB" id="A0A3D8GUD8"/>
<evidence type="ECO:0000256" key="5">
    <source>
        <dbReference type="ARBA" id="ARBA00023049"/>
    </source>
</evidence>
<protein>
    <submittedName>
        <fullName evidence="9">Oligoendopeptidase F</fullName>
    </submittedName>
</protein>
<dbReference type="Pfam" id="PF01432">
    <property type="entry name" value="Peptidase_M3"/>
    <property type="match status" value="1"/>
</dbReference>
<dbReference type="Gene3D" id="1.10.1370.20">
    <property type="entry name" value="Oligoendopeptidase f, C-terminal domain"/>
    <property type="match status" value="1"/>
</dbReference>
<keyword evidence="2 6" id="KW-0479">Metal-binding</keyword>
<evidence type="ECO:0000256" key="6">
    <source>
        <dbReference type="RuleBase" id="RU003435"/>
    </source>
</evidence>